<evidence type="ECO:0000256" key="4">
    <source>
        <dbReference type="ARBA" id="ARBA00022842"/>
    </source>
</evidence>
<protein>
    <recommendedName>
        <fullName evidence="5">fructokinase</fullName>
        <ecNumber evidence="5">2.7.1.4</ecNumber>
    </recommendedName>
</protein>
<dbReference type="InterPro" id="IPR051804">
    <property type="entry name" value="Carb_Metab_Reg_Kinase/Isom"/>
</dbReference>
<evidence type="ECO:0000313" key="7">
    <source>
        <dbReference type="EMBL" id="MDV3458922.1"/>
    </source>
</evidence>
<evidence type="ECO:0000256" key="5">
    <source>
        <dbReference type="ARBA" id="ARBA00038887"/>
    </source>
</evidence>
<dbReference type="PANTHER" id="PTHR42742">
    <property type="entry name" value="TRANSCRIPTIONAL REPRESSOR MPRA"/>
    <property type="match status" value="1"/>
</dbReference>
<dbReference type="PANTHER" id="PTHR42742:SF3">
    <property type="entry name" value="FRUCTOKINASE"/>
    <property type="match status" value="1"/>
</dbReference>
<keyword evidence="8" id="KW-1185">Reference proteome</keyword>
<dbReference type="EC" id="2.7.1.4" evidence="5"/>
<name>A0ABU3YCQ7_9SPHN</name>
<dbReference type="InterPro" id="IPR043129">
    <property type="entry name" value="ATPase_NBD"/>
</dbReference>
<comment type="catalytic activity">
    <reaction evidence="6">
        <text>D-fructose + ATP = D-fructose 6-phosphate + ADP + H(+)</text>
        <dbReference type="Rhea" id="RHEA:16125"/>
        <dbReference type="ChEBI" id="CHEBI:15378"/>
        <dbReference type="ChEBI" id="CHEBI:30616"/>
        <dbReference type="ChEBI" id="CHEBI:37721"/>
        <dbReference type="ChEBI" id="CHEBI:61527"/>
        <dbReference type="ChEBI" id="CHEBI:456216"/>
        <dbReference type="EC" id="2.7.1.4"/>
    </reaction>
</comment>
<accession>A0ABU3YCQ7</accession>
<keyword evidence="3" id="KW-0862">Zinc</keyword>
<dbReference type="Proteomes" id="UP001273531">
    <property type="component" value="Unassembled WGS sequence"/>
</dbReference>
<dbReference type="PROSITE" id="PS01125">
    <property type="entry name" value="ROK"/>
    <property type="match status" value="1"/>
</dbReference>
<evidence type="ECO:0000313" key="8">
    <source>
        <dbReference type="Proteomes" id="UP001273531"/>
    </source>
</evidence>
<evidence type="ECO:0000256" key="6">
    <source>
        <dbReference type="ARBA" id="ARBA00048451"/>
    </source>
</evidence>
<comment type="cofactor">
    <cofactor evidence="1">
        <name>Mg(2+)</name>
        <dbReference type="ChEBI" id="CHEBI:18420"/>
    </cofactor>
</comment>
<dbReference type="InterPro" id="IPR049874">
    <property type="entry name" value="ROK_cs"/>
</dbReference>
<keyword evidence="4" id="KW-0460">Magnesium</keyword>
<dbReference type="CDD" id="cd24067">
    <property type="entry name" value="ASKHA_NBD_ROK_BsFRK-like"/>
    <property type="match status" value="1"/>
</dbReference>
<sequence>MVSIVPLIAGVELGGTKCIATLGTGPGDVRAQQTIPTTDPETTLAAIEAVLDGWRFDAIGVASFGPLQLDTGAPDYGAITVTTKPGWSGTDLVRGLDRRYGRPIGFQTDVNGAALAEGRWGAALGLSTHAYITIGTGVGVGLVAGGRPVQGVAHGEAGHMRVPRAPGDSYAGWCRFHGDCVEGLISGPALAERFGRPGRELAEDRPEWDLFVHDLGGLLHNLVTLAAPERIAIGGGVIAAREHLLPRLRARLAESLGGYGSLAGYAEELDARLGPPGLGAMAGPLGALAVGLEVVGG</sequence>
<dbReference type="SUPFAM" id="SSF53067">
    <property type="entry name" value="Actin-like ATPase domain"/>
    <property type="match status" value="1"/>
</dbReference>
<evidence type="ECO:0000256" key="1">
    <source>
        <dbReference type="ARBA" id="ARBA00001946"/>
    </source>
</evidence>
<reference evidence="7 8" key="1">
    <citation type="submission" date="2023-10" db="EMBL/GenBank/DDBJ databases">
        <title>Sphingomonas sp. HF-S4 16S ribosomal RNA gene Genome sequencing and assembly.</title>
        <authorList>
            <person name="Lee H."/>
        </authorList>
    </citation>
    <scope>NUCLEOTIDE SEQUENCE [LARGE SCALE GENOMIC DNA]</scope>
    <source>
        <strain evidence="7 8">HF-S4</strain>
    </source>
</reference>
<keyword evidence="2" id="KW-0479">Metal-binding</keyword>
<comment type="caution">
    <text evidence="7">The sequence shown here is derived from an EMBL/GenBank/DDBJ whole genome shotgun (WGS) entry which is preliminary data.</text>
</comment>
<organism evidence="7 8">
    <name type="scientific">Sphingomonas agrestis</name>
    <dbReference type="NCBI Taxonomy" id="3080540"/>
    <lineage>
        <taxon>Bacteria</taxon>
        <taxon>Pseudomonadati</taxon>
        <taxon>Pseudomonadota</taxon>
        <taxon>Alphaproteobacteria</taxon>
        <taxon>Sphingomonadales</taxon>
        <taxon>Sphingomonadaceae</taxon>
        <taxon>Sphingomonas</taxon>
    </lineage>
</organism>
<dbReference type="EMBL" id="JAWJEJ010000002">
    <property type="protein sequence ID" value="MDV3458922.1"/>
    <property type="molecule type" value="Genomic_DNA"/>
</dbReference>
<dbReference type="Gene3D" id="3.30.420.40">
    <property type="match status" value="2"/>
</dbReference>
<evidence type="ECO:0000256" key="3">
    <source>
        <dbReference type="ARBA" id="ARBA00022833"/>
    </source>
</evidence>
<dbReference type="InterPro" id="IPR000600">
    <property type="entry name" value="ROK"/>
</dbReference>
<dbReference type="RefSeq" id="WP_317228087.1">
    <property type="nucleotide sequence ID" value="NZ_JAWJEJ010000002.1"/>
</dbReference>
<proteinExistence type="predicted"/>
<evidence type="ECO:0000256" key="2">
    <source>
        <dbReference type="ARBA" id="ARBA00022723"/>
    </source>
</evidence>
<dbReference type="Pfam" id="PF00480">
    <property type="entry name" value="ROK"/>
    <property type="match status" value="1"/>
</dbReference>
<gene>
    <name evidence="7" type="ORF">RZN05_18130</name>
</gene>